<feature type="transmembrane region" description="Helical" evidence="2">
    <location>
        <begin position="223"/>
        <end position="239"/>
    </location>
</feature>
<evidence type="ECO:0000313" key="3">
    <source>
        <dbReference type="EMBL" id="PRT56926.1"/>
    </source>
</evidence>
<accession>A0A2T0FPL5</accession>
<comment type="caution">
    <text evidence="3">The sequence shown here is derived from an EMBL/GenBank/DDBJ whole genome shotgun (WGS) entry which is preliminary data.</text>
</comment>
<feature type="compositionally biased region" description="Basic residues" evidence="1">
    <location>
        <begin position="93"/>
        <end position="104"/>
    </location>
</feature>
<feature type="region of interest" description="Disordered" evidence="1">
    <location>
        <begin position="1"/>
        <end position="34"/>
    </location>
</feature>
<protein>
    <submittedName>
        <fullName evidence="3">Uncharacterized protein</fullName>
    </submittedName>
</protein>
<dbReference type="GeneID" id="36518294"/>
<gene>
    <name evidence="3" type="ORF">B9G98_04546</name>
</gene>
<organism evidence="3 4">
    <name type="scientific">Wickerhamiella sorbophila</name>
    <dbReference type="NCBI Taxonomy" id="45607"/>
    <lineage>
        <taxon>Eukaryota</taxon>
        <taxon>Fungi</taxon>
        <taxon>Dikarya</taxon>
        <taxon>Ascomycota</taxon>
        <taxon>Saccharomycotina</taxon>
        <taxon>Dipodascomycetes</taxon>
        <taxon>Dipodascales</taxon>
        <taxon>Trichomonascaceae</taxon>
        <taxon>Wickerhamiella</taxon>
    </lineage>
</organism>
<reference evidence="3 4" key="1">
    <citation type="submission" date="2017-04" db="EMBL/GenBank/DDBJ databases">
        <title>Genome sequencing of [Candida] sorbophila.</title>
        <authorList>
            <person name="Ahn J.O."/>
        </authorList>
    </citation>
    <scope>NUCLEOTIDE SEQUENCE [LARGE SCALE GENOMIC DNA]</scope>
    <source>
        <strain evidence="3 4">DS02</strain>
    </source>
</reference>
<keyword evidence="2" id="KW-0812">Transmembrane</keyword>
<keyword evidence="4" id="KW-1185">Reference proteome</keyword>
<dbReference type="EMBL" id="NDIQ01000022">
    <property type="protein sequence ID" value="PRT56926.1"/>
    <property type="molecule type" value="Genomic_DNA"/>
</dbReference>
<feature type="region of interest" description="Disordered" evidence="1">
    <location>
        <begin position="64"/>
        <end position="119"/>
    </location>
</feature>
<sequence length="240" mass="26902">METASQPRDNRKRWSGLQLQYGLPTPTTSPKLEHEQWTPIEHRVNALAEVQRLQERFAALARSENARILGTPPKSTQRAPTQEAVGVEGPSPKRLRSVASHRKSHSFDSGLSIGGNSLPPKSPGDYSYLLAQEEFDNSWNQEDDNQDELLDFTEDEGEIDQDSSILMVRARDLKQALRESKLKNDLRTKEPQSLSEATLILSLAFKAWLVAVLVCAARGERAIRLYIIAAFIFLLAVVLL</sequence>
<keyword evidence="2" id="KW-1133">Transmembrane helix</keyword>
<name>A0A2T0FPL5_9ASCO</name>
<keyword evidence="2" id="KW-0472">Membrane</keyword>
<evidence type="ECO:0000256" key="2">
    <source>
        <dbReference type="SAM" id="Phobius"/>
    </source>
</evidence>
<feature type="transmembrane region" description="Helical" evidence="2">
    <location>
        <begin position="197"/>
        <end position="216"/>
    </location>
</feature>
<dbReference type="RefSeq" id="XP_024666871.1">
    <property type="nucleotide sequence ID" value="XM_024811103.1"/>
</dbReference>
<evidence type="ECO:0000313" key="4">
    <source>
        <dbReference type="Proteomes" id="UP000238350"/>
    </source>
</evidence>
<proteinExistence type="predicted"/>
<evidence type="ECO:0000256" key="1">
    <source>
        <dbReference type="SAM" id="MobiDB-lite"/>
    </source>
</evidence>
<dbReference type="Proteomes" id="UP000238350">
    <property type="component" value="Unassembled WGS sequence"/>
</dbReference>
<dbReference type="AlphaFoldDB" id="A0A2T0FPL5"/>